<feature type="binding site" evidence="1">
    <location>
        <position position="43"/>
    </location>
    <ligand>
        <name>Mg(2+)</name>
        <dbReference type="ChEBI" id="CHEBI:18420"/>
        <label>1</label>
    </ligand>
</feature>
<evidence type="ECO:0000256" key="1">
    <source>
        <dbReference type="HAMAP-Rule" id="MF_02128"/>
    </source>
</evidence>
<comment type="miscellaneous">
    <text evidence="1">Reaction mechanism of ThiL seems to utilize a direct, inline transfer of the gamma-phosphate of ATP to TMP rather than a phosphorylated enzyme intermediate.</text>
</comment>
<dbReference type="EMBL" id="AP012050">
    <property type="protein sequence ID" value="BAM46491.1"/>
    <property type="molecule type" value="Genomic_DNA"/>
</dbReference>
<keyword evidence="1" id="KW-0460">Magnesium</keyword>
<feature type="binding site" evidence="1">
    <location>
        <position position="213"/>
    </location>
    <ligand>
        <name>Mg(2+)</name>
        <dbReference type="ChEBI" id="CHEBI:18420"/>
        <label>5</label>
    </ligand>
</feature>
<dbReference type="Gene3D" id="3.30.1330.10">
    <property type="entry name" value="PurM-like, N-terminal domain"/>
    <property type="match status" value="1"/>
</dbReference>
<dbReference type="Pfam" id="PF02769">
    <property type="entry name" value="AIRS_C"/>
    <property type="match status" value="1"/>
</dbReference>
<comment type="pathway">
    <text evidence="1">Cofactor biosynthesis; thiamine diphosphate biosynthesis; thiamine diphosphate from thiamine phosphate: step 1/1.</text>
</comment>
<comment type="catalytic activity">
    <reaction evidence="1">
        <text>thiamine phosphate + ATP = thiamine diphosphate + ADP</text>
        <dbReference type="Rhea" id="RHEA:15913"/>
        <dbReference type="ChEBI" id="CHEBI:30616"/>
        <dbReference type="ChEBI" id="CHEBI:37575"/>
        <dbReference type="ChEBI" id="CHEBI:58937"/>
        <dbReference type="ChEBI" id="CHEBI:456216"/>
        <dbReference type="EC" id="2.7.4.16"/>
    </reaction>
</comment>
<dbReference type="InterPro" id="IPR010918">
    <property type="entry name" value="PurM-like_C_dom"/>
</dbReference>
<dbReference type="PANTHER" id="PTHR30270:SF0">
    <property type="entry name" value="THIAMINE-MONOPHOSPHATE KINASE"/>
    <property type="match status" value="1"/>
</dbReference>
<dbReference type="CDD" id="cd02194">
    <property type="entry name" value="ThiL"/>
    <property type="match status" value="1"/>
</dbReference>
<dbReference type="PANTHER" id="PTHR30270">
    <property type="entry name" value="THIAMINE-MONOPHOSPHATE KINASE"/>
    <property type="match status" value="1"/>
</dbReference>
<evidence type="ECO:0000259" key="2">
    <source>
        <dbReference type="Pfam" id="PF00586"/>
    </source>
</evidence>
<dbReference type="InterPro" id="IPR006283">
    <property type="entry name" value="ThiL-like"/>
</dbReference>
<dbReference type="EC" id="2.7.4.16" evidence="1"/>
<gene>
    <name evidence="1 4" type="primary">thiL</name>
    <name evidence="4" type="ordered locus">AXY_03590</name>
</gene>
<feature type="binding site" evidence="1">
    <location>
        <begin position="119"/>
        <end position="120"/>
    </location>
    <ligand>
        <name>ATP</name>
        <dbReference type="ChEBI" id="CHEBI:30616"/>
    </ligand>
</feature>
<keyword evidence="5" id="KW-1185">Reference proteome</keyword>
<feature type="binding site" evidence="1">
    <location>
        <position position="72"/>
    </location>
    <ligand>
        <name>Mg(2+)</name>
        <dbReference type="ChEBI" id="CHEBI:18420"/>
        <label>2</label>
    </ligand>
</feature>
<feature type="binding site" evidence="1">
    <location>
        <position position="27"/>
    </location>
    <ligand>
        <name>Mg(2+)</name>
        <dbReference type="ChEBI" id="CHEBI:18420"/>
        <label>4</label>
    </ligand>
</feature>
<feature type="binding site" evidence="1">
    <location>
        <position position="72"/>
    </location>
    <ligand>
        <name>Mg(2+)</name>
        <dbReference type="ChEBI" id="CHEBI:18420"/>
        <label>3</label>
    </ligand>
</feature>
<dbReference type="SUPFAM" id="SSF56042">
    <property type="entry name" value="PurM C-terminal domain-like"/>
    <property type="match status" value="1"/>
</dbReference>
<feature type="binding site" evidence="1">
    <location>
        <position position="102"/>
    </location>
    <ligand>
        <name>ATP</name>
        <dbReference type="ChEBI" id="CHEBI:30616"/>
    </ligand>
</feature>
<evidence type="ECO:0000313" key="4">
    <source>
        <dbReference type="EMBL" id="BAM46491.1"/>
    </source>
</evidence>
<proteinExistence type="inferred from homology"/>
<dbReference type="GO" id="GO:0000287">
    <property type="term" value="F:magnesium ion binding"/>
    <property type="evidence" value="ECO:0007669"/>
    <property type="project" value="UniProtKB-UniRule"/>
</dbReference>
<dbReference type="eggNOG" id="COG0611">
    <property type="taxonomic scope" value="Bacteria"/>
</dbReference>
<dbReference type="OrthoDB" id="9802811at2"/>
<feature type="binding site" evidence="1">
    <location>
        <position position="212"/>
    </location>
    <ligand>
        <name>ATP</name>
        <dbReference type="ChEBI" id="CHEBI:30616"/>
    </ligand>
</feature>
<dbReference type="PIRSF" id="PIRSF005303">
    <property type="entry name" value="Thiam_monoph_kin"/>
    <property type="match status" value="1"/>
</dbReference>
<dbReference type="KEGG" id="axl:AXY_03590"/>
<keyword evidence="1" id="KW-0547">Nucleotide-binding</keyword>
<dbReference type="Gene3D" id="3.90.650.10">
    <property type="entry name" value="PurM-like C-terminal domain"/>
    <property type="match status" value="1"/>
</dbReference>
<dbReference type="NCBIfam" id="TIGR01379">
    <property type="entry name" value="thiL"/>
    <property type="match status" value="1"/>
</dbReference>
<feature type="binding site" evidence="1">
    <location>
        <position position="41"/>
    </location>
    <ligand>
        <name>Mg(2+)</name>
        <dbReference type="ChEBI" id="CHEBI:18420"/>
        <label>4</label>
    </ligand>
</feature>
<dbReference type="HAMAP" id="MF_02128">
    <property type="entry name" value="TMP_kinase"/>
    <property type="match status" value="1"/>
</dbReference>
<protein>
    <recommendedName>
        <fullName evidence="1">Thiamine-monophosphate kinase</fullName>
        <shortName evidence="1">TMP kinase</shortName>
        <shortName evidence="1">Thiamine-phosphate kinase</shortName>
        <ecNumber evidence="1">2.7.4.16</ecNumber>
    </recommendedName>
</protein>
<feature type="binding site" evidence="1">
    <location>
        <position position="145"/>
    </location>
    <ligand>
        <name>ATP</name>
        <dbReference type="ChEBI" id="CHEBI:30616"/>
    </ligand>
</feature>
<dbReference type="PATRIC" id="fig|698758.3.peg.363"/>
<dbReference type="GO" id="GO:0009229">
    <property type="term" value="P:thiamine diphosphate biosynthetic process"/>
    <property type="evidence" value="ECO:0007669"/>
    <property type="project" value="UniProtKB-UniRule"/>
</dbReference>
<reference evidence="4 5" key="1">
    <citation type="submission" date="2011-01" db="EMBL/GenBank/DDBJ databases">
        <title>Whole genome sequence of Amphibacillus xylinus NBRC 15112.</title>
        <authorList>
            <person name="Nakazawa H."/>
            <person name="Katano Y."/>
            <person name="Nakamura S."/>
            <person name="Sasagawa M."/>
            <person name="Fukada J."/>
            <person name="Arai T."/>
            <person name="Sasakura N."/>
            <person name="Mochizuki D."/>
            <person name="Hosoyama A."/>
            <person name="Harada K."/>
            <person name="Horikawa H."/>
            <person name="Kato Y."/>
            <person name="Harada T."/>
            <person name="Sasaki K."/>
            <person name="Sekiguchi M."/>
            <person name="Hodoyama M."/>
            <person name="Nishiko R."/>
            <person name="Narita H."/>
            <person name="Hanamaki A."/>
            <person name="Hata C."/>
            <person name="Konno Y."/>
            <person name="Niimura Y."/>
            <person name="Yamazaki S."/>
            <person name="Fujita N."/>
        </authorList>
    </citation>
    <scope>NUCLEOTIDE SEQUENCE [LARGE SCALE GENOMIC DNA]</scope>
    <source>
        <strain evidence="5">ATCC 51415 / DSM 6626 / JCM 7361 / LMG 17667 / NBRC 15112 / Ep01</strain>
    </source>
</reference>
<dbReference type="RefSeq" id="WP_015009097.1">
    <property type="nucleotide sequence ID" value="NC_018704.1"/>
</dbReference>
<feature type="binding site" evidence="1">
    <location>
        <position position="210"/>
    </location>
    <ligand>
        <name>Mg(2+)</name>
        <dbReference type="ChEBI" id="CHEBI:18420"/>
        <label>3</label>
    </ligand>
</feature>
<feature type="binding site" evidence="1">
    <location>
        <position position="319"/>
    </location>
    <ligand>
        <name>substrate</name>
    </ligand>
</feature>
<feature type="binding site" evidence="1">
    <location>
        <position position="27"/>
    </location>
    <ligand>
        <name>Mg(2+)</name>
        <dbReference type="ChEBI" id="CHEBI:18420"/>
        <label>3</label>
    </ligand>
</feature>
<dbReference type="HOGENOM" id="CLU_046964_1_1_9"/>
<comment type="function">
    <text evidence="1">Catalyzes the ATP-dependent phosphorylation of thiamine-monophosphate (TMP) to form thiamine-pyrophosphate (TPP), the active form of vitamin B1.</text>
</comment>
<dbReference type="UniPathway" id="UPA00060">
    <property type="reaction ID" value="UER00142"/>
</dbReference>
<feature type="domain" description="PurM-like C-terminal" evidence="3">
    <location>
        <begin position="149"/>
        <end position="297"/>
    </location>
</feature>
<keyword evidence="1" id="KW-0067">ATP-binding</keyword>
<dbReference type="STRING" id="698758.AXY_03590"/>
<dbReference type="GO" id="GO:0009228">
    <property type="term" value="P:thiamine biosynthetic process"/>
    <property type="evidence" value="ECO:0007669"/>
    <property type="project" value="UniProtKB-KW"/>
</dbReference>
<feature type="binding site" evidence="1">
    <location>
        <position position="43"/>
    </location>
    <ligand>
        <name>Mg(2+)</name>
        <dbReference type="ChEBI" id="CHEBI:18420"/>
        <label>2</label>
    </ligand>
</feature>
<feature type="binding site" evidence="1">
    <location>
        <position position="50"/>
    </location>
    <ligand>
        <name>substrate</name>
    </ligand>
</feature>
<dbReference type="AlphaFoldDB" id="K0J1Z4"/>
<name>K0J1Z4_AMPXN</name>
<feature type="binding site" evidence="1">
    <location>
        <position position="260"/>
    </location>
    <ligand>
        <name>substrate</name>
    </ligand>
</feature>
<sequence>MNEFKFINSIKQSYYRNNTTIKGIGDDAAVFRLPYHDIVTSVDTLVDGIHFSKETMKPFHVGYRSLAANLSDMAAMGANPISYLVSIVVPKNYSNYDLQEIYHGLETLAKKHQVDLIGGDTVTGEQLVLSVTVNGAVLAGKARYRDLMRPGDIIFVTGTLGDAAAGLNILLDKQSVDFGADYLINRHRMPTPRVEFASQLANIERLALNDISDGIASEANELAQASRLTIYLDEGKLPLSKELKQFPRAQQLDYSLSGGEDFELIGAVSPEYWRLVRDAAEQTNTPIAKIGEVKDELKNNGTVWIKRNETYIKLQSSGYVHKN</sequence>
<keyword evidence="1 4" id="KW-0808">Transferase</keyword>
<dbReference type="SUPFAM" id="SSF55326">
    <property type="entry name" value="PurM N-terminal domain-like"/>
    <property type="match status" value="1"/>
</dbReference>
<evidence type="ECO:0000259" key="3">
    <source>
        <dbReference type="Pfam" id="PF02769"/>
    </source>
</evidence>
<dbReference type="Pfam" id="PF00586">
    <property type="entry name" value="AIRS"/>
    <property type="match status" value="1"/>
</dbReference>
<keyword evidence="1" id="KW-0784">Thiamine biosynthesis</keyword>
<accession>K0J1Z4</accession>
<dbReference type="Proteomes" id="UP000006294">
    <property type="component" value="Chromosome"/>
</dbReference>
<comment type="similarity">
    <text evidence="1">Belongs to the thiamine-monophosphate kinase family.</text>
</comment>
<dbReference type="InterPro" id="IPR036921">
    <property type="entry name" value="PurM-like_N_sf"/>
</dbReference>
<dbReference type="GO" id="GO:0009030">
    <property type="term" value="F:thiamine-phosphate kinase activity"/>
    <property type="evidence" value="ECO:0007669"/>
    <property type="project" value="UniProtKB-UniRule"/>
</dbReference>
<comment type="caution">
    <text evidence="1">Lacks conserved residue(s) required for the propagation of feature annotation.</text>
</comment>
<organism evidence="4 5">
    <name type="scientific">Amphibacillus xylanus (strain ATCC 51415 / DSM 6626 / JCM 7361 / LMG 17667 / NBRC 15112 / Ep01)</name>
    <dbReference type="NCBI Taxonomy" id="698758"/>
    <lineage>
        <taxon>Bacteria</taxon>
        <taxon>Bacillati</taxon>
        <taxon>Bacillota</taxon>
        <taxon>Bacilli</taxon>
        <taxon>Bacillales</taxon>
        <taxon>Bacillaceae</taxon>
        <taxon>Amphibacillus</taxon>
    </lineage>
</organism>
<evidence type="ECO:0000313" key="5">
    <source>
        <dbReference type="Proteomes" id="UP000006294"/>
    </source>
</evidence>
<dbReference type="GO" id="GO:0005524">
    <property type="term" value="F:ATP binding"/>
    <property type="evidence" value="ECO:0007669"/>
    <property type="project" value="UniProtKB-UniRule"/>
</dbReference>
<keyword evidence="1 4" id="KW-0418">Kinase</keyword>
<keyword evidence="1" id="KW-0479">Metal-binding</keyword>
<feature type="binding site" evidence="1">
    <location>
        <position position="72"/>
    </location>
    <ligand>
        <name>Mg(2+)</name>
        <dbReference type="ChEBI" id="CHEBI:18420"/>
        <label>4</label>
    </ligand>
</feature>
<dbReference type="InterPro" id="IPR036676">
    <property type="entry name" value="PurM-like_C_sf"/>
</dbReference>
<feature type="binding site" evidence="1">
    <location>
        <position position="120"/>
    </location>
    <ligand>
        <name>Mg(2+)</name>
        <dbReference type="ChEBI" id="CHEBI:18420"/>
        <label>1</label>
    </ligand>
</feature>
<dbReference type="InterPro" id="IPR016188">
    <property type="entry name" value="PurM-like_N"/>
</dbReference>
<feature type="domain" description="PurM-like N-terminal" evidence="2">
    <location>
        <begin position="25"/>
        <end position="137"/>
    </location>
</feature>